<evidence type="ECO:0000313" key="2">
    <source>
        <dbReference type="Proteomes" id="UP001430701"/>
    </source>
</evidence>
<reference evidence="1" key="1">
    <citation type="submission" date="2021-11" db="EMBL/GenBank/DDBJ databases">
        <title>Genome sequence of Xylella taiwanensis PLS432.</title>
        <authorList>
            <person name="Weng L.-W."/>
            <person name="Su C.-C."/>
            <person name="Tsai C.-W."/>
            <person name="Kuo C.-H."/>
        </authorList>
    </citation>
    <scope>NUCLEOTIDE SEQUENCE</scope>
    <source>
        <strain evidence="1">PLS432</strain>
    </source>
</reference>
<organism evidence="1 2">
    <name type="scientific">Xylella taiwanensis</name>
    <dbReference type="NCBI Taxonomy" id="1444770"/>
    <lineage>
        <taxon>Bacteria</taxon>
        <taxon>Pseudomonadati</taxon>
        <taxon>Pseudomonadota</taxon>
        <taxon>Gammaproteobacteria</taxon>
        <taxon>Lysobacterales</taxon>
        <taxon>Lysobacteraceae</taxon>
        <taxon>Xylella</taxon>
    </lineage>
</organism>
<sequence>MCMLCVHRLVVALLFSASNPYGGVMLNGGVCARSILVIQVMVGAGCISLVR</sequence>
<proteinExistence type="predicted"/>
<keyword evidence="2" id="KW-1185">Reference proteome</keyword>
<accession>A0ABS8TVK8</accession>
<name>A0ABS8TVK8_9GAMM</name>
<protein>
    <submittedName>
        <fullName evidence="1">Uncharacterized protein</fullName>
    </submittedName>
</protein>
<dbReference type="Proteomes" id="UP001430701">
    <property type="component" value="Unassembled WGS sequence"/>
</dbReference>
<comment type="caution">
    <text evidence="1">The sequence shown here is derived from an EMBL/GenBank/DDBJ whole genome shotgun (WGS) entry which is preliminary data.</text>
</comment>
<gene>
    <name evidence="1" type="ORF">LPH55_04280</name>
</gene>
<dbReference type="RefSeq" id="WP_160199314.1">
    <property type="nucleotide sequence ID" value="NZ_CP087676.1"/>
</dbReference>
<evidence type="ECO:0000313" key="1">
    <source>
        <dbReference type="EMBL" id="MCD8472705.1"/>
    </source>
</evidence>
<dbReference type="EMBL" id="JAJPPU010000002">
    <property type="protein sequence ID" value="MCD8472705.1"/>
    <property type="molecule type" value="Genomic_DNA"/>
</dbReference>